<feature type="compositionally biased region" description="Basic and acidic residues" evidence="1">
    <location>
        <begin position="548"/>
        <end position="557"/>
    </location>
</feature>
<feature type="chain" id="PRO_5042227442" description="Choice-of-anchor A domain-containing protein" evidence="2">
    <location>
        <begin position="20"/>
        <end position="557"/>
    </location>
</feature>
<proteinExistence type="predicted"/>
<keyword evidence="5" id="KW-1185">Reference proteome</keyword>
<keyword evidence="2" id="KW-0732">Signal</keyword>
<evidence type="ECO:0000313" key="4">
    <source>
        <dbReference type="EMBL" id="KAJ8651886.1"/>
    </source>
</evidence>
<feature type="domain" description="Choice-of-anchor A" evidence="3">
    <location>
        <begin position="103"/>
        <end position="375"/>
    </location>
</feature>
<evidence type="ECO:0000313" key="5">
    <source>
        <dbReference type="Proteomes" id="UP001234581"/>
    </source>
</evidence>
<dbReference type="AlphaFoldDB" id="A0AAD7URP4"/>
<feature type="region of interest" description="Disordered" evidence="1">
    <location>
        <begin position="521"/>
        <end position="557"/>
    </location>
</feature>
<evidence type="ECO:0000256" key="1">
    <source>
        <dbReference type="SAM" id="MobiDB-lite"/>
    </source>
</evidence>
<organism evidence="4 5">
    <name type="scientific">Lichtheimia ornata</name>
    <dbReference type="NCBI Taxonomy" id="688661"/>
    <lineage>
        <taxon>Eukaryota</taxon>
        <taxon>Fungi</taxon>
        <taxon>Fungi incertae sedis</taxon>
        <taxon>Mucoromycota</taxon>
        <taxon>Mucoromycotina</taxon>
        <taxon>Mucoromycetes</taxon>
        <taxon>Mucorales</taxon>
        <taxon>Lichtheimiaceae</taxon>
        <taxon>Lichtheimia</taxon>
    </lineage>
</organism>
<feature type="signal peptide" evidence="2">
    <location>
        <begin position="1"/>
        <end position="19"/>
    </location>
</feature>
<reference evidence="4 5" key="1">
    <citation type="submission" date="2023-03" db="EMBL/GenBank/DDBJ databases">
        <title>Genome sequence of Lichtheimia ornata CBS 291.66.</title>
        <authorList>
            <person name="Mohabir J.T."/>
            <person name="Shea T.P."/>
            <person name="Kurbessoian T."/>
            <person name="Berby B."/>
            <person name="Fontaine J."/>
            <person name="Livny J."/>
            <person name="Gnirke A."/>
            <person name="Stajich J.E."/>
            <person name="Cuomo C.A."/>
        </authorList>
    </citation>
    <scope>NUCLEOTIDE SEQUENCE [LARGE SCALE GENOMIC DNA]</scope>
    <source>
        <strain evidence="4">CBS 291.66</strain>
    </source>
</reference>
<accession>A0AAD7URP4</accession>
<feature type="compositionally biased region" description="Basic residues" evidence="1">
    <location>
        <begin position="538"/>
        <end position="547"/>
    </location>
</feature>
<feature type="compositionally biased region" description="Basic and acidic residues" evidence="1">
    <location>
        <begin position="521"/>
        <end position="537"/>
    </location>
</feature>
<evidence type="ECO:0000259" key="3">
    <source>
        <dbReference type="Pfam" id="PF20597"/>
    </source>
</evidence>
<gene>
    <name evidence="4" type="ORF">O0I10_012531</name>
</gene>
<sequence length="557" mass="59338">MKFLGITAYAAALLTSIYALPGGHGHGNKHEWHHKGKEHKEIHHKIYPGKITTITDYVATEVETVVHTASPAEGTGVGIVPGIEELPGECPLTPNTLFGEEGGTGQDILGPLAVGGNFHAPNYIVNANHDINCAADETSSFDSIGLVIGGDSTTSGTHVRGDDLIAGDGDESQFDQQLAGCRVIVDEATGYFDFPRSSSDAEALSRTLASLDTNHVLGTNGVVSSLQDNEDDNFKVFHFNTCRAASCGVSDSVASTPDEIFFGIGNWNGPNGDVPSNTHTVVFNVPVTSGDTITLRTNAPTHGFNSCNAIYNFYPVDANGDFDPNGEITIHRETGSQFEGLVIAPRAHIRDGNTGNFAGTVVGLDYDWLDQSAGVEIHDWRAAGCSNYAGCLPGDGGNVIVNPPEPTITDEPSVTPHPDTITVTPVPEPTCDNNDRTITTTTTETTTESTCDNNDNDVARTITVTTTEATCDNNARTITLTTTDTTTETTTETIKQPDTADTITITEQLPGPTQTVYVIGEKNKGDDGYHGGYEKKSKEKKHKKKGGKGYDKFDKSW</sequence>
<name>A0AAD7URP4_9FUNG</name>
<dbReference type="Proteomes" id="UP001234581">
    <property type="component" value="Unassembled WGS sequence"/>
</dbReference>
<dbReference type="RefSeq" id="XP_058336800.1">
    <property type="nucleotide sequence ID" value="XM_058492425.1"/>
</dbReference>
<dbReference type="GeneID" id="83219869"/>
<evidence type="ECO:0000256" key="2">
    <source>
        <dbReference type="SAM" id="SignalP"/>
    </source>
</evidence>
<dbReference type="Pfam" id="PF20597">
    <property type="entry name" value="pAdhesive_15"/>
    <property type="match status" value="1"/>
</dbReference>
<comment type="caution">
    <text evidence="4">The sequence shown here is derived from an EMBL/GenBank/DDBJ whole genome shotgun (WGS) entry which is preliminary data.</text>
</comment>
<dbReference type="EMBL" id="JARTCD010000132">
    <property type="protein sequence ID" value="KAJ8651886.1"/>
    <property type="molecule type" value="Genomic_DNA"/>
</dbReference>
<protein>
    <recommendedName>
        <fullName evidence="3">Choice-of-anchor A domain-containing protein</fullName>
    </recommendedName>
</protein>
<dbReference type="NCBIfam" id="TIGR04215">
    <property type="entry name" value="choice_anch_A"/>
    <property type="match status" value="1"/>
</dbReference>
<dbReference type="InterPro" id="IPR026588">
    <property type="entry name" value="Choice_anch_A"/>
</dbReference>